<accession>A0A7X0STN6</accession>
<feature type="transmembrane region" description="Helical" evidence="1">
    <location>
        <begin position="36"/>
        <end position="57"/>
    </location>
</feature>
<name>A0A7X0STN6_9BACL</name>
<organism evidence="2 3">
    <name type="scientific">Cohnella zeiphila</name>
    <dbReference type="NCBI Taxonomy" id="2761120"/>
    <lineage>
        <taxon>Bacteria</taxon>
        <taxon>Bacillati</taxon>
        <taxon>Bacillota</taxon>
        <taxon>Bacilli</taxon>
        <taxon>Bacillales</taxon>
        <taxon>Paenibacillaceae</taxon>
        <taxon>Cohnella</taxon>
    </lineage>
</organism>
<dbReference type="PANTHER" id="PTHR38450">
    <property type="entry name" value="STAGE V SPORULATION PROTEIN AC-RELATED"/>
    <property type="match status" value="1"/>
</dbReference>
<feature type="non-terminal residue" evidence="2">
    <location>
        <position position="65"/>
    </location>
</feature>
<proteinExistence type="predicted"/>
<dbReference type="Proteomes" id="UP000564644">
    <property type="component" value="Unassembled WGS sequence"/>
</dbReference>
<sequence>MATKEAQRGRTAYKPLSMSPKEYKAFAKNREPSRSVFRNCVLAFLVGGVICLIGEGVQRFFMAAF</sequence>
<dbReference type="AlphaFoldDB" id="A0A7X0STN6"/>
<keyword evidence="1" id="KW-1133">Transmembrane helix</keyword>
<keyword evidence="3" id="KW-1185">Reference proteome</keyword>
<protein>
    <submittedName>
        <fullName evidence="2">Stage V sporulation protein AC</fullName>
    </submittedName>
</protein>
<gene>
    <name evidence="2" type="ORF">H7C18_33905</name>
</gene>
<evidence type="ECO:0000313" key="2">
    <source>
        <dbReference type="EMBL" id="MBB6735916.1"/>
    </source>
</evidence>
<keyword evidence="1" id="KW-0812">Transmembrane</keyword>
<evidence type="ECO:0000313" key="3">
    <source>
        <dbReference type="Proteomes" id="UP000564644"/>
    </source>
</evidence>
<dbReference type="InterPro" id="IPR005562">
    <property type="entry name" value="SpoVA"/>
</dbReference>
<reference evidence="2 3" key="1">
    <citation type="submission" date="2020-08" db="EMBL/GenBank/DDBJ databases">
        <title>Cohnella phylogeny.</title>
        <authorList>
            <person name="Dunlap C."/>
        </authorList>
    </citation>
    <scope>NUCLEOTIDE SEQUENCE [LARGE SCALE GENOMIC DNA]</scope>
    <source>
        <strain evidence="2 3">CBP 2801</strain>
    </source>
</reference>
<keyword evidence="1" id="KW-0472">Membrane</keyword>
<evidence type="ECO:0000256" key="1">
    <source>
        <dbReference type="SAM" id="Phobius"/>
    </source>
</evidence>
<dbReference type="EMBL" id="JACJVO010000060">
    <property type="protein sequence ID" value="MBB6735916.1"/>
    <property type="molecule type" value="Genomic_DNA"/>
</dbReference>
<comment type="caution">
    <text evidence="2">The sequence shown here is derived from an EMBL/GenBank/DDBJ whole genome shotgun (WGS) entry which is preliminary data.</text>
</comment>
<dbReference type="PANTHER" id="PTHR38450:SF1">
    <property type="entry name" value="STAGE V SPORULATION PROTEIN AC"/>
    <property type="match status" value="1"/>
</dbReference>